<evidence type="ECO:0000313" key="2">
    <source>
        <dbReference type="WBParaSite" id="jg18347"/>
    </source>
</evidence>
<accession>A0A915DED3</accession>
<reference evidence="2" key="1">
    <citation type="submission" date="2022-11" db="UniProtKB">
        <authorList>
            <consortium name="WormBaseParasite"/>
        </authorList>
    </citation>
    <scope>IDENTIFICATION</scope>
</reference>
<dbReference type="AlphaFoldDB" id="A0A915DED3"/>
<sequence>MSDWDHEKWRNFFTKFCNFTDAKSKSCAVLFVREKMKPSYLGHLDQMTMKEFSYLATSLGCDTMEEKAELS</sequence>
<evidence type="ECO:0000313" key="1">
    <source>
        <dbReference type="Proteomes" id="UP000887574"/>
    </source>
</evidence>
<proteinExistence type="predicted"/>
<dbReference type="WBParaSite" id="jg18347">
    <property type="protein sequence ID" value="jg18347"/>
    <property type="gene ID" value="jg18347"/>
</dbReference>
<protein>
    <submittedName>
        <fullName evidence="2">Uncharacterized protein</fullName>
    </submittedName>
</protein>
<dbReference type="Proteomes" id="UP000887574">
    <property type="component" value="Unplaced"/>
</dbReference>
<name>A0A915DED3_9BILA</name>
<organism evidence="1 2">
    <name type="scientific">Ditylenchus dipsaci</name>
    <dbReference type="NCBI Taxonomy" id="166011"/>
    <lineage>
        <taxon>Eukaryota</taxon>
        <taxon>Metazoa</taxon>
        <taxon>Ecdysozoa</taxon>
        <taxon>Nematoda</taxon>
        <taxon>Chromadorea</taxon>
        <taxon>Rhabditida</taxon>
        <taxon>Tylenchina</taxon>
        <taxon>Tylenchomorpha</taxon>
        <taxon>Sphaerularioidea</taxon>
        <taxon>Anguinidae</taxon>
        <taxon>Anguininae</taxon>
        <taxon>Ditylenchus</taxon>
    </lineage>
</organism>
<keyword evidence="1" id="KW-1185">Reference proteome</keyword>